<proteinExistence type="inferred from homology"/>
<keyword evidence="14" id="KW-0456">Lyase</keyword>
<dbReference type="AlphaFoldDB" id="A0A455SHV8"/>
<dbReference type="Pfam" id="PF00926">
    <property type="entry name" value="DHBP_synthase"/>
    <property type="match status" value="1"/>
</dbReference>
<dbReference type="GO" id="GO:0000287">
    <property type="term" value="F:magnesium ion binding"/>
    <property type="evidence" value="ECO:0007669"/>
    <property type="project" value="UniProtKB-UniRule"/>
</dbReference>
<evidence type="ECO:0000259" key="15">
    <source>
        <dbReference type="Pfam" id="PF00925"/>
    </source>
</evidence>
<feature type="binding site" evidence="13">
    <location>
        <position position="259"/>
    </location>
    <ligand>
        <name>Zn(2+)</name>
        <dbReference type="ChEBI" id="CHEBI:29105"/>
        <note>catalytic</note>
    </ligand>
</feature>
<evidence type="ECO:0000256" key="7">
    <source>
        <dbReference type="ARBA" id="ARBA00022723"/>
    </source>
</evidence>
<comment type="function">
    <text evidence="2 14">Catalyzes the conversion of D-ribulose 5-phosphate to formate and 3,4-dihydroxy-2-butanone 4-phosphate.</text>
</comment>
<dbReference type="FunFam" id="3.40.50.10990:FF:000002">
    <property type="entry name" value="GTP cyclohydrolase-2"/>
    <property type="match status" value="1"/>
</dbReference>
<comment type="catalytic activity">
    <reaction evidence="1 14">
        <text>D-ribulose 5-phosphate = (2S)-2-hydroxy-3-oxobutyl phosphate + formate + H(+)</text>
        <dbReference type="Rhea" id="RHEA:18457"/>
        <dbReference type="ChEBI" id="CHEBI:15378"/>
        <dbReference type="ChEBI" id="CHEBI:15740"/>
        <dbReference type="ChEBI" id="CHEBI:58121"/>
        <dbReference type="ChEBI" id="CHEBI:58830"/>
        <dbReference type="EC" id="4.1.99.12"/>
    </reaction>
</comment>
<dbReference type="Gene3D" id="3.90.870.10">
    <property type="entry name" value="DHBP synthase"/>
    <property type="match status" value="1"/>
</dbReference>
<feature type="binding site" evidence="13">
    <location>
        <position position="272"/>
    </location>
    <ligand>
        <name>Zn(2+)</name>
        <dbReference type="ChEBI" id="CHEBI:29105"/>
        <note>catalytic</note>
    </ligand>
</feature>
<dbReference type="GO" id="GO:0005525">
    <property type="term" value="F:GTP binding"/>
    <property type="evidence" value="ECO:0007669"/>
    <property type="project" value="UniProtKB-KW"/>
</dbReference>
<feature type="binding site" evidence="13">
    <location>
        <begin position="254"/>
        <end position="258"/>
    </location>
    <ligand>
        <name>GTP</name>
        <dbReference type="ChEBI" id="CHEBI:37565"/>
    </ligand>
</feature>
<dbReference type="PIRSF" id="PIRSF001259">
    <property type="entry name" value="RibA"/>
    <property type="match status" value="1"/>
</dbReference>
<feature type="domain" description="GTP cyclohydrolase II" evidence="15">
    <location>
        <begin position="210"/>
        <end position="371"/>
    </location>
</feature>
<dbReference type="SUPFAM" id="SSF142695">
    <property type="entry name" value="RibA-like"/>
    <property type="match status" value="1"/>
</dbReference>
<comment type="catalytic activity">
    <reaction evidence="12 13">
        <text>GTP + 4 H2O = 2,5-diamino-6-hydroxy-4-(5-phosphoribosylamino)-pyrimidine + formate + 2 phosphate + 3 H(+)</text>
        <dbReference type="Rhea" id="RHEA:23704"/>
        <dbReference type="ChEBI" id="CHEBI:15377"/>
        <dbReference type="ChEBI" id="CHEBI:15378"/>
        <dbReference type="ChEBI" id="CHEBI:15740"/>
        <dbReference type="ChEBI" id="CHEBI:37565"/>
        <dbReference type="ChEBI" id="CHEBI:43474"/>
        <dbReference type="ChEBI" id="CHEBI:58614"/>
        <dbReference type="EC" id="3.5.4.25"/>
    </reaction>
</comment>
<feature type="binding site" evidence="14">
    <location>
        <position position="34"/>
    </location>
    <ligand>
        <name>D-ribulose 5-phosphate</name>
        <dbReference type="ChEBI" id="CHEBI:58121"/>
    </ligand>
</feature>
<reference evidence="16" key="1">
    <citation type="submission" date="2018-12" db="EMBL/GenBank/DDBJ databases">
        <title>Novel natural products biosynthetic potential of the class Ktedonobacteria.</title>
        <authorList>
            <person name="Zheng Y."/>
            <person name="Saitou A."/>
            <person name="Wang C.M."/>
            <person name="Toyoda A."/>
            <person name="Minakuchi Y."/>
            <person name="Sekiguchi Y."/>
            <person name="Ueda K."/>
            <person name="Takano H."/>
            <person name="Sakai Y."/>
            <person name="Yokota A."/>
            <person name="Yabe S."/>
        </authorList>
    </citation>
    <scope>NUCLEOTIDE SEQUENCE</scope>
    <source>
        <strain evidence="16">COM3</strain>
    </source>
</reference>
<dbReference type="InterPro" id="IPR000422">
    <property type="entry name" value="DHBP_synthase_RibB"/>
</dbReference>
<evidence type="ECO:0000256" key="1">
    <source>
        <dbReference type="ARBA" id="ARBA00000141"/>
    </source>
</evidence>
<evidence type="ECO:0000256" key="5">
    <source>
        <dbReference type="ARBA" id="ARBA00005520"/>
    </source>
</evidence>
<evidence type="ECO:0000256" key="14">
    <source>
        <dbReference type="HAMAP-Rule" id="MF_00180"/>
    </source>
</evidence>
<feature type="binding site" evidence="14">
    <location>
        <position position="145"/>
    </location>
    <ligand>
        <name>Mg(2+)</name>
        <dbReference type="ChEBI" id="CHEBI:18420"/>
        <label>2</label>
    </ligand>
</feature>
<dbReference type="PANTHER" id="PTHR21327:SF18">
    <property type="entry name" value="3,4-DIHYDROXY-2-BUTANONE 4-PHOSPHATE SYNTHASE"/>
    <property type="match status" value="1"/>
</dbReference>
<comment type="similarity">
    <text evidence="13">Belongs to the GTP cyclohydrolase II family.</text>
</comment>
<feature type="binding site" evidence="13">
    <location>
        <begin position="297"/>
        <end position="299"/>
    </location>
    <ligand>
        <name>GTP</name>
        <dbReference type="ChEBI" id="CHEBI:37565"/>
    </ligand>
</feature>
<dbReference type="Gene3D" id="3.40.50.10990">
    <property type="entry name" value="GTP cyclohydrolase II"/>
    <property type="match status" value="1"/>
</dbReference>
<evidence type="ECO:0000256" key="2">
    <source>
        <dbReference type="ARBA" id="ARBA00002284"/>
    </source>
</evidence>
<keyword evidence="11 13" id="KW-0342">GTP-binding</keyword>
<evidence type="ECO:0000256" key="6">
    <source>
        <dbReference type="ARBA" id="ARBA00022619"/>
    </source>
</evidence>
<keyword evidence="14" id="KW-0460">Magnesium</keyword>
<keyword evidence="9 13" id="KW-0378">Hydrolase</keyword>
<sequence>MNTPFISVRDAIDVVRQGNMILICDDESRENEADLCIAAQFVTPEVITFMMRNACGLICVALTGQRLDTLQLPVFDQSDQPLQGTAFTLSVDARHGTTTGISAHDRARTIRVLVDPATRPEDLARPGHIFPLRAATQGTLERRGHTEASVDLMSIAGLEAAAVICEVLNEHGEPARGEELHRLAQQWNIPVLTVEAIASYRRQQLVSPVASTRLPTPFATFQVTDYLEHRTGQHTLALVLGDLHAPDAEPPLVRLHSSCLTGDIFGSQRCDCQAQLHAAMQAIADEGRGVLLYLPQEGRGIGLMAKLQAYALQDQGHDTITANERLGYPADARDYTSALAILHTLGAKRVRLLTNNPQKLQALAQGGIEVERVALETTPTPHNITYLTTKQQRMGHALTMLHG</sequence>
<dbReference type="InterPro" id="IPR036144">
    <property type="entry name" value="RibA-like_sf"/>
</dbReference>
<feature type="site" description="Essential for catalytic activity" evidence="14">
    <location>
        <position position="128"/>
    </location>
</feature>
<keyword evidence="10 13" id="KW-0862">Zinc</keyword>
<comment type="cofactor">
    <cofactor evidence="13">
        <name>Zn(2+)</name>
        <dbReference type="ChEBI" id="CHEBI:29105"/>
    </cofactor>
    <text evidence="13">Binds 1 zinc ion per subunit.</text>
</comment>
<dbReference type="NCBIfam" id="NF001591">
    <property type="entry name" value="PRK00393.1"/>
    <property type="match status" value="1"/>
</dbReference>
<evidence type="ECO:0000256" key="10">
    <source>
        <dbReference type="ARBA" id="ARBA00022833"/>
    </source>
</evidence>
<dbReference type="EMBL" id="AP019376">
    <property type="protein sequence ID" value="BBH85735.1"/>
    <property type="molecule type" value="Genomic_DNA"/>
</dbReference>
<dbReference type="Pfam" id="PF00925">
    <property type="entry name" value="GTP_cyclohydro2"/>
    <property type="match status" value="1"/>
</dbReference>
<feature type="binding site" evidence="13">
    <location>
        <position position="354"/>
    </location>
    <ligand>
        <name>GTP</name>
        <dbReference type="ChEBI" id="CHEBI:37565"/>
    </ligand>
</feature>
<comment type="similarity">
    <text evidence="5">In the N-terminal section; belongs to the DHBP synthase family.</text>
</comment>
<feature type="active site" description="Nucleophile" evidence="13">
    <location>
        <position position="333"/>
    </location>
</feature>
<dbReference type="InterPro" id="IPR032677">
    <property type="entry name" value="GTP_cyclohydro_II"/>
</dbReference>
<feature type="site" description="Essential for catalytic activity" evidence="14">
    <location>
        <position position="166"/>
    </location>
</feature>
<keyword evidence="14" id="KW-0464">Manganese</keyword>
<feature type="binding site" evidence="13">
    <location>
        <position position="275"/>
    </location>
    <ligand>
        <name>GTP</name>
        <dbReference type="ChEBI" id="CHEBI:37565"/>
    </ligand>
</feature>
<protein>
    <recommendedName>
        <fullName evidence="13 14">Multifunctional fusion protein</fullName>
    </recommendedName>
    <domain>
        <recommendedName>
            <fullName evidence="13">GTP cyclohydrolase-2</fullName>
            <ecNumber evidence="13">3.5.4.25</ecNumber>
        </recommendedName>
        <alternativeName>
            <fullName evidence="13">GTP cyclohydrolase II</fullName>
        </alternativeName>
    </domain>
    <domain>
        <recommendedName>
            <fullName evidence="14">3,4-dihydroxy-2-butanone 4-phosphate synthase</fullName>
            <shortName evidence="14">DHBP synthase</shortName>
            <ecNumber evidence="14">4.1.99.12</ecNumber>
        </recommendedName>
    </domain>
</protein>
<keyword evidence="7 14" id="KW-0479">Metal-binding</keyword>
<dbReference type="SUPFAM" id="SSF55821">
    <property type="entry name" value="YrdC/RibB"/>
    <property type="match status" value="1"/>
</dbReference>
<evidence type="ECO:0000256" key="8">
    <source>
        <dbReference type="ARBA" id="ARBA00022741"/>
    </source>
</evidence>
<feature type="binding site" evidence="14">
    <location>
        <position position="30"/>
    </location>
    <ligand>
        <name>Mg(2+)</name>
        <dbReference type="ChEBI" id="CHEBI:18420"/>
        <label>1</label>
    </ligand>
</feature>
<dbReference type="GO" id="GO:0030145">
    <property type="term" value="F:manganese ion binding"/>
    <property type="evidence" value="ECO:0007669"/>
    <property type="project" value="UniProtKB-UniRule"/>
</dbReference>
<dbReference type="HAMAP" id="MF_00179">
    <property type="entry name" value="RibA"/>
    <property type="match status" value="1"/>
</dbReference>
<dbReference type="EC" id="3.5.4.25" evidence="13"/>
<feature type="binding site" evidence="14">
    <location>
        <begin position="142"/>
        <end position="146"/>
    </location>
    <ligand>
        <name>D-ribulose 5-phosphate</name>
        <dbReference type="ChEBI" id="CHEBI:58121"/>
    </ligand>
</feature>
<comment type="pathway">
    <text evidence="3 13">Cofactor biosynthesis; riboflavin biosynthesis; 5-amino-6-(D-ribitylamino)uracil from GTP: step 1/4.</text>
</comment>
<dbReference type="GO" id="GO:0003935">
    <property type="term" value="F:GTP cyclohydrolase II activity"/>
    <property type="evidence" value="ECO:0007669"/>
    <property type="project" value="UniProtKB-UniRule"/>
</dbReference>
<feature type="binding site" evidence="13">
    <location>
        <position position="270"/>
    </location>
    <ligand>
        <name>Zn(2+)</name>
        <dbReference type="ChEBI" id="CHEBI:29105"/>
        <note>catalytic</note>
    </ligand>
</feature>
<feature type="binding site" evidence="13">
    <location>
        <position position="359"/>
    </location>
    <ligand>
        <name>GTP</name>
        <dbReference type="ChEBI" id="CHEBI:37565"/>
    </ligand>
</feature>
<keyword evidence="8 13" id="KW-0547">Nucleotide-binding</keyword>
<comment type="subunit">
    <text evidence="14">Homodimer.</text>
</comment>
<evidence type="ECO:0000256" key="4">
    <source>
        <dbReference type="ARBA" id="ARBA00004904"/>
    </source>
</evidence>
<dbReference type="EC" id="4.1.99.12" evidence="14"/>
<name>A0A455SHV8_9CHLR</name>
<evidence type="ECO:0000256" key="11">
    <source>
        <dbReference type="ARBA" id="ARBA00023134"/>
    </source>
</evidence>
<feature type="binding site" evidence="14">
    <location>
        <begin position="29"/>
        <end position="30"/>
    </location>
    <ligand>
        <name>D-ribulose 5-phosphate</name>
        <dbReference type="ChEBI" id="CHEBI:58121"/>
    </ligand>
</feature>
<comment type="pathway">
    <text evidence="4 14">Cofactor biosynthesis; riboflavin biosynthesis; 2-hydroxy-3-oxobutyl phosphate from D-ribulose 5-phosphate: step 1/1.</text>
</comment>
<feature type="binding site" evidence="14">
    <location>
        <position position="30"/>
    </location>
    <ligand>
        <name>Mg(2+)</name>
        <dbReference type="ChEBI" id="CHEBI:18420"/>
        <label>2</label>
    </ligand>
</feature>
<dbReference type="UniPathway" id="UPA00275">
    <property type="reaction ID" value="UER00399"/>
</dbReference>
<feature type="active site" description="Proton acceptor" evidence="13">
    <location>
        <position position="331"/>
    </location>
</feature>
<dbReference type="InterPro" id="IPR000926">
    <property type="entry name" value="RibA"/>
</dbReference>
<dbReference type="GO" id="GO:0008686">
    <property type="term" value="F:3,4-dihydroxy-2-butanone-4-phosphate synthase activity"/>
    <property type="evidence" value="ECO:0007669"/>
    <property type="project" value="UniProtKB-UniRule"/>
</dbReference>
<evidence type="ECO:0000256" key="13">
    <source>
        <dbReference type="HAMAP-Rule" id="MF_00179"/>
    </source>
</evidence>
<evidence type="ECO:0000256" key="3">
    <source>
        <dbReference type="ARBA" id="ARBA00004853"/>
    </source>
</evidence>
<dbReference type="HAMAP" id="MF_00180">
    <property type="entry name" value="RibB"/>
    <property type="match status" value="1"/>
</dbReference>
<gene>
    <name evidence="16" type="primary">ribBA_1</name>
    <name evidence="13" type="synonym">ribA</name>
    <name evidence="14" type="synonym">ribB</name>
    <name evidence="16" type="ORF">KTC_04860</name>
</gene>
<comment type="similarity">
    <text evidence="14">Belongs to the DHBP synthase family.</text>
</comment>
<organism evidence="16">
    <name type="scientific">Thermosporothrix sp. COM3</name>
    <dbReference type="NCBI Taxonomy" id="2490863"/>
    <lineage>
        <taxon>Bacteria</taxon>
        <taxon>Bacillati</taxon>
        <taxon>Chloroflexota</taxon>
        <taxon>Ktedonobacteria</taxon>
        <taxon>Ktedonobacterales</taxon>
        <taxon>Thermosporotrichaceae</taxon>
        <taxon>Thermosporothrix</taxon>
    </lineage>
</organism>
<evidence type="ECO:0000256" key="9">
    <source>
        <dbReference type="ARBA" id="ARBA00022801"/>
    </source>
</evidence>
<dbReference type="NCBIfam" id="TIGR00505">
    <property type="entry name" value="ribA"/>
    <property type="match status" value="1"/>
</dbReference>
<evidence type="ECO:0000313" key="16">
    <source>
        <dbReference type="EMBL" id="BBH85735.1"/>
    </source>
</evidence>
<dbReference type="CDD" id="cd00641">
    <property type="entry name" value="GTP_cyclohydro2"/>
    <property type="match status" value="1"/>
</dbReference>
<evidence type="ECO:0000256" key="12">
    <source>
        <dbReference type="ARBA" id="ARBA00049295"/>
    </source>
</evidence>
<dbReference type="InterPro" id="IPR017945">
    <property type="entry name" value="DHBP_synth_RibB-like_a/b_dom"/>
</dbReference>
<comment type="function">
    <text evidence="13">Catalyzes the conversion of GTP to 2,5-diamino-6-ribosylamino-4(3H)-pyrimidinone 5'-phosphate (DARP), formate and pyrophosphate.</text>
</comment>
<keyword evidence="6 14" id="KW-0686">Riboflavin biosynthesis</keyword>
<dbReference type="GO" id="GO:0009231">
    <property type="term" value="P:riboflavin biosynthetic process"/>
    <property type="evidence" value="ECO:0007669"/>
    <property type="project" value="UniProtKB-UniRule"/>
</dbReference>
<comment type="cofactor">
    <cofactor evidence="14">
        <name>Mg(2+)</name>
        <dbReference type="ChEBI" id="CHEBI:18420"/>
    </cofactor>
    <cofactor evidence="14">
        <name>Mn(2+)</name>
        <dbReference type="ChEBI" id="CHEBI:29035"/>
    </cofactor>
    <text evidence="14">Binds 2 divalent metal cations per subunit. Magnesium or manganese.</text>
</comment>
<dbReference type="GO" id="GO:0008270">
    <property type="term" value="F:zinc ion binding"/>
    <property type="evidence" value="ECO:0007669"/>
    <property type="project" value="UniProtKB-UniRule"/>
</dbReference>
<dbReference type="NCBIfam" id="TIGR00506">
    <property type="entry name" value="ribB"/>
    <property type="match status" value="1"/>
</dbReference>
<dbReference type="PANTHER" id="PTHR21327">
    <property type="entry name" value="GTP CYCLOHYDROLASE II-RELATED"/>
    <property type="match status" value="1"/>
</dbReference>
<dbReference type="GO" id="GO:0005829">
    <property type="term" value="C:cytosol"/>
    <property type="evidence" value="ECO:0007669"/>
    <property type="project" value="TreeGrafter"/>
</dbReference>
<feature type="binding site" evidence="13">
    <location>
        <position position="319"/>
    </location>
    <ligand>
        <name>GTP</name>
        <dbReference type="ChEBI" id="CHEBI:37565"/>
    </ligand>
</feature>
<accession>A0A455SHV8</accession>